<feature type="compositionally biased region" description="Acidic residues" evidence="1">
    <location>
        <begin position="65"/>
        <end position="78"/>
    </location>
</feature>
<accession>A0AAD9CMG1</accession>
<gene>
    <name evidence="2" type="ORF">KUDE01_011697</name>
</gene>
<dbReference type="EMBL" id="JASDAP010000004">
    <property type="protein sequence ID" value="KAK1904515.1"/>
    <property type="molecule type" value="Genomic_DNA"/>
</dbReference>
<dbReference type="Proteomes" id="UP001228049">
    <property type="component" value="Unassembled WGS sequence"/>
</dbReference>
<protein>
    <submittedName>
        <fullName evidence="2">Ribonucleoside-diphosphate reductase large subunit</fullName>
    </submittedName>
</protein>
<evidence type="ECO:0000313" key="2">
    <source>
        <dbReference type="EMBL" id="KAK1904515.1"/>
    </source>
</evidence>
<reference evidence="2" key="1">
    <citation type="submission" date="2023-04" db="EMBL/GenBank/DDBJ databases">
        <title>Chromosome-level genome of Chaenocephalus aceratus.</title>
        <authorList>
            <person name="Park H."/>
        </authorList>
    </citation>
    <scope>NUCLEOTIDE SEQUENCE</scope>
    <source>
        <strain evidence="2">DE</strain>
        <tissue evidence="2">Muscle</tissue>
    </source>
</reference>
<feature type="compositionally biased region" description="Acidic residues" evidence="1">
    <location>
        <begin position="37"/>
        <end position="51"/>
    </location>
</feature>
<comment type="caution">
    <text evidence="2">The sequence shown here is derived from an EMBL/GenBank/DDBJ whole genome shotgun (WGS) entry which is preliminary data.</text>
</comment>
<organism evidence="2 3">
    <name type="scientific">Dissostichus eleginoides</name>
    <name type="common">Patagonian toothfish</name>
    <name type="synonym">Dissostichus amissus</name>
    <dbReference type="NCBI Taxonomy" id="100907"/>
    <lineage>
        <taxon>Eukaryota</taxon>
        <taxon>Metazoa</taxon>
        <taxon>Chordata</taxon>
        <taxon>Craniata</taxon>
        <taxon>Vertebrata</taxon>
        <taxon>Euteleostomi</taxon>
        <taxon>Actinopterygii</taxon>
        <taxon>Neopterygii</taxon>
        <taxon>Teleostei</taxon>
        <taxon>Neoteleostei</taxon>
        <taxon>Acanthomorphata</taxon>
        <taxon>Eupercaria</taxon>
        <taxon>Perciformes</taxon>
        <taxon>Notothenioidei</taxon>
        <taxon>Nototheniidae</taxon>
        <taxon>Dissostichus</taxon>
    </lineage>
</organism>
<evidence type="ECO:0000256" key="1">
    <source>
        <dbReference type="SAM" id="MobiDB-lite"/>
    </source>
</evidence>
<evidence type="ECO:0000313" key="3">
    <source>
        <dbReference type="Proteomes" id="UP001228049"/>
    </source>
</evidence>
<feature type="region of interest" description="Disordered" evidence="1">
    <location>
        <begin position="1"/>
        <end position="21"/>
    </location>
</feature>
<keyword evidence="3" id="KW-1185">Reference proteome</keyword>
<proteinExistence type="predicted"/>
<sequence length="152" mass="16640">MAANTRDNSSGSSKYKPRQERFSVQRALELLGLIDGDNSDLEDLSDNDDPILDANYQPPPQEQSSSEDEDDSSDDEDPIPQPTEHSRGCKRLRGANNGSGTGTGTGSSRTPRRRRQTQQDVGCAGRLLHCRQTLPSLSMRTKLSLTEMAGPH</sequence>
<name>A0AAD9CMG1_DISEL</name>
<dbReference type="AlphaFoldDB" id="A0AAD9CMG1"/>
<feature type="compositionally biased region" description="Polar residues" evidence="1">
    <location>
        <begin position="1"/>
        <end position="13"/>
    </location>
</feature>
<feature type="region of interest" description="Disordered" evidence="1">
    <location>
        <begin position="34"/>
        <end position="124"/>
    </location>
</feature>